<proteinExistence type="predicted"/>
<feature type="region of interest" description="Disordered" evidence="1">
    <location>
        <begin position="125"/>
        <end position="154"/>
    </location>
</feature>
<feature type="compositionally biased region" description="Basic and acidic residues" evidence="1">
    <location>
        <begin position="394"/>
        <end position="403"/>
    </location>
</feature>
<evidence type="ECO:0000313" key="3">
    <source>
        <dbReference type="Proteomes" id="UP000250235"/>
    </source>
</evidence>
<sequence length="437" mass="48971">MATSLIQNAIQVNFDSILSFPDEGMVQMFKALESTGLRGFLEVTNKPPVEKFVKKAAAKRRPAPAAELVAKRKHKTVGKAAPTEKDLAIVPVVQYPEPISIVPAESPSVERRRAPKIKLILQESDVEQDEVETKDTTDKEVSVEKETTEEIGPLLEKEKEEKKTYKEIETKKETEKEATNKGKRVENIIESEDTEPLRKQIPEEMMLPSVTAEEPTKIQFGHGIELKDSREVVVEEISSVFYSFSLCSLSTLQSVSDLAKKEEQVLQWAETDSLQTAVRRCLYIIAKYREMLLRKFLEAMHNNFESGTRTSAIDLQVLDLISKAHSISLINLLEQLKRLEWTRPSSSKLFGGADVYSRGVHSHFYPSVVSTSWEGLNTLRAQLSEIIAYINRRGDDKSRELESSRGPPPDYRSRPGSGSSRPGEGGSRSEPPKRGGG</sequence>
<evidence type="ECO:0000256" key="1">
    <source>
        <dbReference type="SAM" id="MobiDB-lite"/>
    </source>
</evidence>
<keyword evidence="3" id="KW-1185">Reference proteome</keyword>
<evidence type="ECO:0000313" key="2">
    <source>
        <dbReference type="EMBL" id="KZV50210.1"/>
    </source>
</evidence>
<accession>A0A2Z7CT10</accession>
<dbReference type="EMBL" id="KQ992523">
    <property type="protein sequence ID" value="KZV50210.1"/>
    <property type="molecule type" value="Genomic_DNA"/>
</dbReference>
<feature type="compositionally biased region" description="Basic and acidic residues" evidence="1">
    <location>
        <begin position="131"/>
        <end position="148"/>
    </location>
</feature>
<reference evidence="2 3" key="1">
    <citation type="journal article" date="2015" name="Proc. Natl. Acad. Sci. U.S.A.">
        <title>The resurrection genome of Boea hygrometrica: A blueprint for survival of dehydration.</title>
        <authorList>
            <person name="Xiao L."/>
            <person name="Yang G."/>
            <person name="Zhang L."/>
            <person name="Yang X."/>
            <person name="Zhao S."/>
            <person name="Ji Z."/>
            <person name="Zhou Q."/>
            <person name="Hu M."/>
            <person name="Wang Y."/>
            <person name="Chen M."/>
            <person name="Xu Y."/>
            <person name="Jin H."/>
            <person name="Xiao X."/>
            <person name="Hu G."/>
            <person name="Bao F."/>
            <person name="Hu Y."/>
            <person name="Wan P."/>
            <person name="Li L."/>
            <person name="Deng X."/>
            <person name="Kuang T."/>
            <person name="Xiang C."/>
            <person name="Zhu J.K."/>
            <person name="Oliver M.J."/>
            <person name="He Y."/>
        </authorList>
    </citation>
    <scope>NUCLEOTIDE SEQUENCE [LARGE SCALE GENOMIC DNA]</scope>
    <source>
        <strain evidence="3">cv. XS01</strain>
    </source>
</reference>
<organism evidence="2 3">
    <name type="scientific">Dorcoceras hygrometricum</name>
    <dbReference type="NCBI Taxonomy" id="472368"/>
    <lineage>
        <taxon>Eukaryota</taxon>
        <taxon>Viridiplantae</taxon>
        <taxon>Streptophyta</taxon>
        <taxon>Embryophyta</taxon>
        <taxon>Tracheophyta</taxon>
        <taxon>Spermatophyta</taxon>
        <taxon>Magnoliopsida</taxon>
        <taxon>eudicotyledons</taxon>
        <taxon>Gunneridae</taxon>
        <taxon>Pentapetalae</taxon>
        <taxon>asterids</taxon>
        <taxon>lamiids</taxon>
        <taxon>Lamiales</taxon>
        <taxon>Gesneriaceae</taxon>
        <taxon>Didymocarpoideae</taxon>
        <taxon>Trichosporeae</taxon>
        <taxon>Loxocarpinae</taxon>
        <taxon>Dorcoceras</taxon>
    </lineage>
</organism>
<name>A0A2Z7CT10_9LAMI</name>
<dbReference type="AlphaFoldDB" id="A0A2Z7CT10"/>
<feature type="region of interest" description="Disordered" evidence="1">
    <location>
        <begin position="394"/>
        <end position="437"/>
    </location>
</feature>
<dbReference type="Proteomes" id="UP000250235">
    <property type="component" value="Unassembled WGS sequence"/>
</dbReference>
<gene>
    <name evidence="2" type="ORF">F511_21125</name>
</gene>
<protein>
    <submittedName>
        <fullName evidence="2">Uncharacterized protein</fullName>
    </submittedName>
</protein>